<dbReference type="PANTHER" id="PTHR46082:SF6">
    <property type="entry name" value="AAA+ ATPASE DOMAIN-CONTAINING PROTEIN-RELATED"/>
    <property type="match status" value="1"/>
</dbReference>
<proteinExistence type="predicted"/>
<dbReference type="InterPro" id="IPR027417">
    <property type="entry name" value="P-loop_NTPase"/>
</dbReference>
<dbReference type="Gene3D" id="3.40.50.1580">
    <property type="entry name" value="Nucleoside phosphorylase domain"/>
    <property type="match status" value="1"/>
</dbReference>
<dbReference type="AlphaFoldDB" id="A0AAN6TRI2"/>
<dbReference type="GO" id="GO:0043531">
    <property type="term" value="F:ADP binding"/>
    <property type="evidence" value="ECO:0007669"/>
    <property type="project" value="InterPro"/>
</dbReference>
<dbReference type="GO" id="GO:0009116">
    <property type="term" value="P:nucleoside metabolic process"/>
    <property type="evidence" value="ECO:0007669"/>
    <property type="project" value="InterPro"/>
</dbReference>
<dbReference type="InterPro" id="IPR011990">
    <property type="entry name" value="TPR-like_helical_dom_sf"/>
</dbReference>
<reference evidence="3" key="1">
    <citation type="journal article" date="2023" name="Mol. Phylogenet. Evol.">
        <title>Genome-scale phylogeny and comparative genomics of the fungal order Sordariales.</title>
        <authorList>
            <person name="Hensen N."/>
            <person name="Bonometti L."/>
            <person name="Westerberg I."/>
            <person name="Brannstrom I.O."/>
            <person name="Guillou S."/>
            <person name="Cros-Aarteil S."/>
            <person name="Calhoun S."/>
            <person name="Haridas S."/>
            <person name="Kuo A."/>
            <person name="Mondo S."/>
            <person name="Pangilinan J."/>
            <person name="Riley R."/>
            <person name="LaButti K."/>
            <person name="Andreopoulos B."/>
            <person name="Lipzen A."/>
            <person name="Chen C."/>
            <person name="Yan M."/>
            <person name="Daum C."/>
            <person name="Ng V."/>
            <person name="Clum A."/>
            <person name="Steindorff A."/>
            <person name="Ohm R.A."/>
            <person name="Martin F."/>
            <person name="Silar P."/>
            <person name="Natvig D.O."/>
            <person name="Lalanne C."/>
            <person name="Gautier V."/>
            <person name="Ament-Velasquez S.L."/>
            <person name="Kruys A."/>
            <person name="Hutchinson M.I."/>
            <person name="Powell A.J."/>
            <person name="Barry K."/>
            <person name="Miller A.N."/>
            <person name="Grigoriev I.V."/>
            <person name="Debuchy R."/>
            <person name="Gladieux P."/>
            <person name="Hiltunen Thoren M."/>
            <person name="Johannesson H."/>
        </authorList>
    </citation>
    <scope>NUCLEOTIDE SEQUENCE</scope>
    <source>
        <strain evidence="3">CBS 731.68</strain>
    </source>
</reference>
<dbReference type="Pfam" id="PF00931">
    <property type="entry name" value="NB-ARC"/>
    <property type="match status" value="1"/>
</dbReference>
<accession>A0AAN6TRI2</accession>
<dbReference type="SUPFAM" id="SSF48452">
    <property type="entry name" value="TPR-like"/>
    <property type="match status" value="1"/>
</dbReference>
<keyword evidence="4" id="KW-1185">Reference proteome</keyword>
<organism evidence="3 4">
    <name type="scientific">Parathielavia appendiculata</name>
    <dbReference type="NCBI Taxonomy" id="2587402"/>
    <lineage>
        <taxon>Eukaryota</taxon>
        <taxon>Fungi</taxon>
        <taxon>Dikarya</taxon>
        <taxon>Ascomycota</taxon>
        <taxon>Pezizomycotina</taxon>
        <taxon>Sordariomycetes</taxon>
        <taxon>Sordariomycetidae</taxon>
        <taxon>Sordariales</taxon>
        <taxon>Chaetomiaceae</taxon>
        <taxon>Parathielavia</taxon>
    </lineage>
</organism>
<dbReference type="Pfam" id="PF01048">
    <property type="entry name" value="PNP_UDP_1"/>
    <property type="match status" value="1"/>
</dbReference>
<dbReference type="Pfam" id="PF13374">
    <property type="entry name" value="TPR_10"/>
    <property type="match status" value="1"/>
</dbReference>
<dbReference type="GO" id="GO:0003824">
    <property type="term" value="F:catalytic activity"/>
    <property type="evidence" value="ECO:0007669"/>
    <property type="project" value="InterPro"/>
</dbReference>
<comment type="caution">
    <text evidence="3">The sequence shown here is derived from an EMBL/GenBank/DDBJ whole genome shotgun (WGS) entry which is preliminary data.</text>
</comment>
<evidence type="ECO:0000313" key="3">
    <source>
        <dbReference type="EMBL" id="KAK4119383.1"/>
    </source>
</evidence>
<dbReference type="SUPFAM" id="SSF52540">
    <property type="entry name" value="P-loop containing nucleoside triphosphate hydrolases"/>
    <property type="match status" value="1"/>
</dbReference>
<feature type="domain" description="Nucleoside phosphorylase" evidence="2">
    <location>
        <begin position="16"/>
        <end position="318"/>
    </location>
</feature>
<evidence type="ECO:0000313" key="4">
    <source>
        <dbReference type="Proteomes" id="UP001302602"/>
    </source>
</evidence>
<gene>
    <name evidence="3" type="ORF">N657DRAFT_581725</name>
</gene>
<dbReference type="PANTHER" id="PTHR46082">
    <property type="entry name" value="ATP/GTP-BINDING PROTEIN-RELATED"/>
    <property type="match status" value="1"/>
</dbReference>
<dbReference type="InterPro" id="IPR035994">
    <property type="entry name" value="Nucleoside_phosphorylase_sf"/>
</dbReference>
<dbReference type="InterPro" id="IPR002182">
    <property type="entry name" value="NB-ARC"/>
</dbReference>
<dbReference type="InterPro" id="IPR053137">
    <property type="entry name" value="NLR-like"/>
</dbReference>
<evidence type="ECO:0000259" key="2">
    <source>
        <dbReference type="Pfam" id="PF01048"/>
    </source>
</evidence>
<reference evidence="3" key="2">
    <citation type="submission" date="2023-05" db="EMBL/GenBank/DDBJ databases">
        <authorList>
            <consortium name="Lawrence Berkeley National Laboratory"/>
            <person name="Steindorff A."/>
            <person name="Hensen N."/>
            <person name="Bonometti L."/>
            <person name="Westerberg I."/>
            <person name="Brannstrom I.O."/>
            <person name="Guillou S."/>
            <person name="Cros-Aarteil S."/>
            <person name="Calhoun S."/>
            <person name="Haridas S."/>
            <person name="Kuo A."/>
            <person name="Mondo S."/>
            <person name="Pangilinan J."/>
            <person name="Riley R."/>
            <person name="Labutti K."/>
            <person name="Andreopoulos B."/>
            <person name="Lipzen A."/>
            <person name="Chen C."/>
            <person name="Yanf M."/>
            <person name="Daum C."/>
            <person name="Ng V."/>
            <person name="Clum A."/>
            <person name="Ohm R."/>
            <person name="Martin F."/>
            <person name="Silar P."/>
            <person name="Natvig D."/>
            <person name="Lalanne C."/>
            <person name="Gautier V."/>
            <person name="Ament-Velasquez S.L."/>
            <person name="Kruys A."/>
            <person name="Hutchinson M.I."/>
            <person name="Powell A.J."/>
            <person name="Barry K."/>
            <person name="Miller A.N."/>
            <person name="Grigoriev I.V."/>
            <person name="Debuchy R."/>
            <person name="Gladieux P."/>
            <person name="Thoren M.H."/>
            <person name="Johannesson H."/>
        </authorList>
    </citation>
    <scope>NUCLEOTIDE SEQUENCE</scope>
    <source>
        <strain evidence="3">CBS 731.68</strain>
    </source>
</reference>
<dbReference type="Proteomes" id="UP001302602">
    <property type="component" value="Unassembled WGS sequence"/>
</dbReference>
<dbReference type="SUPFAM" id="SSF53167">
    <property type="entry name" value="Purine and uridine phosphorylases"/>
    <property type="match status" value="1"/>
</dbReference>
<feature type="domain" description="NB-ARC" evidence="1">
    <location>
        <begin position="364"/>
        <end position="538"/>
    </location>
</feature>
<dbReference type="GeneID" id="87826332"/>
<protein>
    <submittedName>
        <fullName evidence="3">Purine and uridine phosphorylase</fullName>
    </submittedName>
</protein>
<dbReference type="RefSeq" id="XP_062643156.1">
    <property type="nucleotide sequence ID" value="XM_062789562.1"/>
</dbReference>
<dbReference type="Gene3D" id="3.40.50.300">
    <property type="entry name" value="P-loop containing nucleotide triphosphate hydrolases"/>
    <property type="match status" value="1"/>
</dbReference>
<dbReference type="Gene3D" id="1.25.40.10">
    <property type="entry name" value="Tetratricopeptide repeat domain"/>
    <property type="match status" value="1"/>
</dbReference>
<evidence type="ECO:0000259" key="1">
    <source>
        <dbReference type="Pfam" id="PF00931"/>
    </source>
</evidence>
<name>A0AAN6TRI2_9PEZI</name>
<dbReference type="InterPro" id="IPR000845">
    <property type="entry name" value="Nucleoside_phosphorylase_d"/>
</dbReference>
<dbReference type="EMBL" id="MU853249">
    <property type="protein sequence ID" value="KAK4119383.1"/>
    <property type="molecule type" value="Genomic_DNA"/>
</dbReference>
<sequence length="842" mass="92183">MNTARPRRPAARADFEIAVICALPIEADAVDALFDHHWDDDGAPYDKAGGDPNAYSTGAIGRHNVVLAHMPGMGKASAAAVAANCRASFPNIKLALVVGVCGVVPFRPGGSGGTAETVLGDVIVSDGVVQYDLGRRLPEQFVPKDTLLDTLGRPNTEIRALLAKLRGLRSRKMLQAKMAGYMDVLRGEPELAAAYPGAAQDKLFEATYRHVRDGMSCEECGCDGKLVPRARLEQGDGQPAVHFGLIASGDTVMKSGKDRDDIAREAGVVGFEMESAGVWDIFPCVVIKGACDYADSHKTKAWQRYAAATAAACMKAFLSYWVPSLPEHLLMPYRLATAKPATDRAALPCHYIPLPENRRFVGRKETLDTLKEMLFVRKECRKAAIVGLGGVGKTQVALQLAYWTKKHRPEFSIFWVPALSKATLEQAFTAMARNLPIQSGGDDDDLKVSVRRYLSSEAAGPWLLVVDNADDRDILFGSADMPGGISDYLPESDNGLTLFTTRSREVAVSVTGSDVIELNAMDQPEAAVFLEKSLIQKDMLRDEGATAELLKELTYLPLAISQAAAYINIKQVSLAEYVKLLHGTQQDIVSLMSKEFRDNTRYAGSQNAVATTWLVSFDQIRKSDNAAADLLSFISCIEPKGIPQSLFPDSESTAQLVDAIGTLCSYAFLTRREDSNVFDMHGLVHLATRIWVQREGLTATTGKKAIRHIATVFPSDDYANRNVWREYLPHAFRVLQQSKELDIEERSDLLFWVGQCLTVDGRIKEAARNHPSRLASQHELAGAYRANGQVKEAVALLEQVVAIKAKTLAEDHPSRLASQQWLEYILEAADQDELDYNVSGSH</sequence>